<keyword evidence="3" id="KW-0831">Ubiquinone biosynthesis</keyword>
<keyword evidence="5" id="KW-0446">Lipid-binding</keyword>
<evidence type="ECO:0000259" key="7">
    <source>
        <dbReference type="Pfam" id="PF08511"/>
    </source>
</evidence>
<protein>
    <submittedName>
        <fullName evidence="8">Ubiquinone biosynthesis protein COQ9</fullName>
    </submittedName>
</protein>
<evidence type="ECO:0000256" key="6">
    <source>
        <dbReference type="ARBA" id="ARBA00058104"/>
    </source>
</evidence>
<evidence type="ECO:0000313" key="8">
    <source>
        <dbReference type="EMBL" id="MDR6511632.1"/>
    </source>
</evidence>
<comment type="pathway">
    <text evidence="1">Cofactor biosynthesis; ubiquinone biosynthesis.</text>
</comment>
<comment type="similarity">
    <text evidence="2">Belongs to the COQ9 family.</text>
</comment>
<evidence type="ECO:0000256" key="1">
    <source>
        <dbReference type="ARBA" id="ARBA00004749"/>
    </source>
</evidence>
<feature type="domain" description="COQ9 C-terminal" evidence="7">
    <location>
        <begin position="132"/>
        <end position="201"/>
    </location>
</feature>
<dbReference type="NCBIfam" id="TIGR02396">
    <property type="entry name" value="diverge_rpsU"/>
    <property type="match status" value="1"/>
</dbReference>
<name>A0ABU1MMY9_9SPHN</name>
<evidence type="ECO:0000313" key="9">
    <source>
        <dbReference type="Proteomes" id="UP001184150"/>
    </source>
</evidence>
<dbReference type="PANTHER" id="PTHR21427:SF19">
    <property type="entry name" value="UBIQUINONE BIOSYNTHESIS PROTEIN COQ9, MITOCHONDRIAL"/>
    <property type="match status" value="1"/>
</dbReference>
<keyword evidence="9" id="KW-1185">Reference proteome</keyword>
<dbReference type="Proteomes" id="UP001184150">
    <property type="component" value="Unassembled WGS sequence"/>
</dbReference>
<comment type="caution">
    <text evidence="8">The sequence shown here is derived from an EMBL/GenBank/DDBJ whole genome shotgun (WGS) entry which is preliminary data.</text>
</comment>
<dbReference type="EMBL" id="JAVDRD010000006">
    <property type="protein sequence ID" value="MDR6511632.1"/>
    <property type="molecule type" value="Genomic_DNA"/>
</dbReference>
<keyword evidence="8" id="KW-0830">Ubiquinone</keyword>
<evidence type="ECO:0000256" key="2">
    <source>
        <dbReference type="ARBA" id="ARBA00010766"/>
    </source>
</evidence>
<organism evidence="8 9">
    <name type="scientific">Novosphingobium capsulatum</name>
    <dbReference type="NCBI Taxonomy" id="13688"/>
    <lineage>
        <taxon>Bacteria</taxon>
        <taxon>Pseudomonadati</taxon>
        <taxon>Pseudomonadota</taxon>
        <taxon>Alphaproteobacteria</taxon>
        <taxon>Sphingomonadales</taxon>
        <taxon>Sphingomonadaceae</taxon>
        <taxon>Novosphingobium</taxon>
    </lineage>
</organism>
<sequence length="229" mass="25211">MIAMPDAATLETLDLDQLRIELAPLVAEAAMFDGWTGAAVDSAALAVGLDPAVARLAYGVGESGAAMTMIAAWIARIDADMARALPASELATLKIRERIRRLVQFRLDALSGMEEALRRALIEMARPRNSAQTLKLGWHSADAMWRLAGDTATDLNHYSKRATLAALYAATLAVFAEDRSEDHADTRAFLDRRIEGVMRFEKLKAGLFKREGERFSPVRLLGRLRYPAR</sequence>
<comment type="function">
    <text evidence="6">Membrane-associated protein that warps the membrane surface to access and bind aromatic isoprenes with high specificity, including ubiquinone (CoQ) isoprene intermediates and presents them directly to COQ7, therefore facilitating the COQ7-mediated hydroxylase step. Participates in the biosynthesis of coenzyme Q, also named ubiquinone, an essential lipid-soluble electron transporter for aerobic cellular respiration.</text>
</comment>
<proteinExistence type="inferred from homology"/>
<accession>A0ABU1MMY9</accession>
<dbReference type="Pfam" id="PF08511">
    <property type="entry name" value="COQ9"/>
    <property type="match status" value="1"/>
</dbReference>
<evidence type="ECO:0000256" key="4">
    <source>
        <dbReference type="ARBA" id="ARBA00022946"/>
    </source>
</evidence>
<gene>
    <name evidence="8" type="ORF">J2792_002508</name>
</gene>
<dbReference type="PANTHER" id="PTHR21427">
    <property type="entry name" value="UBIQUINONE BIOSYNTHESIS PROTEIN COQ9, MITOCHONDRIAL"/>
    <property type="match status" value="1"/>
</dbReference>
<evidence type="ECO:0000256" key="5">
    <source>
        <dbReference type="ARBA" id="ARBA00023121"/>
    </source>
</evidence>
<reference evidence="8 9" key="1">
    <citation type="submission" date="2023-07" db="EMBL/GenBank/DDBJ databases">
        <title>Sorghum-associated microbial communities from plants grown in Nebraska, USA.</title>
        <authorList>
            <person name="Schachtman D."/>
        </authorList>
    </citation>
    <scope>NUCLEOTIDE SEQUENCE [LARGE SCALE GENOMIC DNA]</scope>
    <source>
        <strain evidence="8 9">DS1027</strain>
    </source>
</reference>
<dbReference type="InterPro" id="IPR013718">
    <property type="entry name" value="COQ9_C"/>
</dbReference>
<evidence type="ECO:0000256" key="3">
    <source>
        <dbReference type="ARBA" id="ARBA00022688"/>
    </source>
</evidence>
<dbReference type="Gene3D" id="1.10.357.10">
    <property type="entry name" value="Tetracycline Repressor, domain 2"/>
    <property type="match status" value="1"/>
</dbReference>
<dbReference type="InterPro" id="IPR012762">
    <property type="entry name" value="Ubiq_biosynth_COQ9"/>
</dbReference>
<keyword evidence="4" id="KW-0809">Transit peptide</keyword>